<dbReference type="Proteomes" id="UP000001075">
    <property type="component" value="Unassembled WGS sequence"/>
</dbReference>
<gene>
    <name evidence="1" type="ORF">I79_017858</name>
</gene>
<dbReference type="InParanoid" id="G3I357"/>
<sequence length="87" mass="9639">MPPPPRESLAGKPSPRLIFQKVRTESSEGYTTKAAFASPPHWFSSQPRTSSKHECLFGVMLVYTGLERTEPWSAGQSLPRVALHTSL</sequence>
<name>G3I357_CRIGR</name>
<dbReference type="EMBL" id="JH001169">
    <property type="protein sequence ID" value="EGV97141.1"/>
    <property type="molecule type" value="Genomic_DNA"/>
</dbReference>
<reference evidence="2" key="1">
    <citation type="journal article" date="2011" name="Nat. Biotechnol.">
        <title>The genomic sequence of the Chinese hamster ovary (CHO)-K1 cell line.</title>
        <authorList>
            <person name="Xu X."/>
            <person name="Nagarajan H."/>
            <person name="Lewis N.E."/>
            <person name="Pan S."/>
            <person name="Cai Z."/>
            <person name="Liu X."/>
            <person name="Chen W."/>
            <person name="Xie M."/>
            <person name="Wang W."/>
            <person name="Hammond S."/>
            <person name="Andersen M.R."/>
            <person name="Neff N."/>
            <person name="Passarelli B."/>
            <person name="Koh W."/>
            <person name="Fan H.C."/>
            <person name="Wang J."/>
            <person name="Gui Y."/>
            <person name="Lee K.H."/>
            <person name="Betenbaugh M.J."/>
            <person name="Quake S.R."/>
            <person name="Famili I."/>
            <person name="Palsson B.O."/>
            <person name="Wang J."/>
        </authorList>
    </citation>
    <scope>NUCLEOTIDE SEQUENCE [LARGE SCALE GENOMIC DNA]</scope>
    <source>
        <strain evidence="2">CHO K1 cell line</strain>
    </source>
</reference>
<proteinExistence type="predicted"/>
<protein>
    <submittedName>
        <fullName evidence="1">Uncharacterized protein</fullName>
    </submittedName>
</protein>
<dbReference type="AlphaFoldDB" id="G3I357"/>
<organism evidence="1 2">
    <name type="scientific">Cricetulus griseus</name>
    <name type="common">Chinese hamster</name>
    <name type="synonym">Cricetulus barabensis griseus</name>
    <dbReference type="NCBI Taxonomy" id="10029"/>
    <lineage>
        <taxon>Eukaryota</taxon>
        <taxon>Metazoa</taxon>
        <taxon>Chordata</taxon>
        <taxon>Craniata</taxon>
        <taxon>Vertebrata</taxon>
        <taxon>Euteleostomi</taxon>
        <taxon>Mammalia</taxon>
        <taxon>Eutheria</taxon>
        <taxon>Euarchontoglires</taxon>
        <taxon>Glires</taxon>
        <taxon>Rodentia</taxon>
        <taxon>Myomorpha</taxon>
        <taxon>Muroidea</taxon>
        <taxon>Cricetidae</taxon>
        <taxon>Cricetinae</taxon>
        <taxon>Cricetulus</taxon>
    </lineage>
</organism>
<evidence type="ECO:0000313" key="2">
    <source>
        <dbReference type="Proteomes" id="UP000001075"/>
    </source>
</evidence>
<accession>G3I357</accession>
<evidence type="ECO:0000313" key="1">
    <source>
        <dbReference type="EMBL" id="EGV97141.1"/>
    </source>
</evidence>